<evidence type="ECO:0000256" key="4">
    <source>
        <dbReference type="RuleBase" id="RU003718"/>
    </source>
</evidence>
<keyword evidence="3 4" id="KW-0808">Transferase</keyword>
<dbReference type="InterPro" id="IPR002213">
    <property type="entry name" value="UDP_glucos_trans"/>
</dbReference>
<dbReference type="PROSITE" id="PS00375">
    <property type="entry name" value="UDPGT"/>
    <property type="match status" value="1"/>
</dbReference>
<dbReference type="GO" id="GO:0035251">
    <property type="term" value="F:UDP-glucosyltransferase activity"/>
    <property type="evidence" value="ECO:0007669"/>
    <property type="project" value="TreeGrafter"/>
</dbReference>
<evidence type="ECO:0000256" key="2">
    <source>
        <dbReference type="ARBA" id="ARBA00022676"/>
    </source>
</evidence>
<dbReference type="InterPro" id="IPR035595">
    <property type="entry name" value="UDP_glycos_trans_CS"/>
</dbReference>
<protein>
    <recommendedName>
        <fullName evidence="5">Glycosyltransferase</fullName>
        <ecNumber evidence="5">2.4.1.-</ecNumber>
    </recommendedName>
</protein>
<dbReference type="PANTHER" id="PTHR48047:SF51">
    <property type="entry name" value="GLYCOSYLTRANSFERASE"/>
    <property type="match status" value="1"/>
</dbReference>
<reference evidence="7 8" key="1">
    <citation type="submission" date="2024-01" db="EMBL/GenBank/DDBJ databases">
        <title>The genomes of 5 underutilized Papilionoideae crops provide insights into root nodulation and disease resistanc.</title>
        <authorList>
            <person name="Jiang F."/>
        </authorList>
    </citation>
    <scope>NUCLEOTIDE SEQUENCE [LARGE SCALE GENOMIC DNA]</scope>
    <source>
        <strain evidence="7">JINMINGXINNONG_FW02</strain>
        <tissue evidence="7">Leaves</tissue>
    </source>
</reference>
<comment type="similarity">
    <text evidence="1 4">Belongs to the UDP-glycosyltransferase family.</text>
</comment>
<dbReference type="EMBL" id="JAYMYR010000006">
    <property type="protein sequence ID" value="KAK7357563.1"/>
    <property type="molecule type" value="Genomic_DNA"/>
</dbReference>
<evidence type="ECO:0000313" key="8">
    <source>
        <dbReference type="Proteomes" id="UP001374584"/>
    </source>
</evidence>
<dbReference type="PROSITE" id="PS50304">
    <property type="entry name" value="TUDOR"/>
    <property type="match status" value="1"/>
</dbReference>
<dbReference type="FunFam" id="3.40.50.2000:FF:000107">
    <property type="entry name" value="Glycosyltransferase"/>
    <property type="match status" value="1"/>
</dbReference>
<dbReference type="CDD" id="cd03784">
    <property type="entry name" value="GT1_Gtf-like"/>
    <property type="match status" value="1"/>
</dbReference>
<organism evidence="7 8">
    <name type="scientific">Phaseolus coccineus</name>
    <name type="common">Scarlet runner bean</name>
    <name type="synonym">Phaseolus multiflorus</name>
    <dbReference type="NCBI Taxonomy" id="3886"/>
    <lineage>
        <taxon>Eukaryota</taxon>
        <taxon>Viridiplantae</taxon>
        <taxon>Streptophyta</taxon>
        <taxon>Embryophyta</taxon>
        <taxon>Tracheophyta</taxon>
        <taxon>Spermatophyta</taxon>
        <taxon>Magnoliopsida</taxon>
        <taxon>eudicotyledons</taxon>
        <taxon>Gunneridae</taxon>
        <taxon>Pentapetalae</taxon>
        <taxon>rosids</taxon>
        <taxon>fabids</taxon>
        <taxon>Fabales</taxon>
        <taxon>Fabaceae</taxon>
        <taxon>Papilionoideae</taxon>
        <taxon>50 kb inversion clade</taxon>
        <taxon>NPAAA clade</taxon>
        <taxon>indigoferoid/millettioid clade</taxon>
        <taxon>Phaseoleae</taxon>
        <taxon>Phaseolus</taxon>
    </lineage>
</organism>
<gene>
    <name evidence="7" type="ORF">VNO80_16853</name>
</gene>
<evidence type="ECO:0000256" key="1">
    <source>
        <dbReference type="ARBA" id="ARBA00009995"/>
    </source>
</evidence>
<dbReference type="Gene3D" id="3.40.50.2000">
    <property type="entry name" value="Glycogen Phosphorylase B"/>
    <property type="match status" value="2"/>
</dbReference>
<name>A0AAN9MU35_PHACN</name>
<evidence type="ECO:0000259" key="6">
    <source>
        <dbReference type="PROSITE" id="PS50304"/>
    </source>
</evidence>
<evidence type="ECO:0000256" key="5">
    <source>
        <dbReference type="RuleBase" id="RU362057"/>
    </source>
</evidence>
<dbReference type="AlphaFoldDB" id="A0AAN9MU35"/>
<evidence type="ECO:0000256" key="3">
    <source>
        <dbReference type="ARBA" id="ARBA00022679"/>
    </source>
</evidence>
<dbReference type="InterPro" id="IPR002999">
    <property type="entry name" value="Tudor"/>
</dbReference>
<dbReference type="Proteomes" id="UP001374584">
    <property type="component" value="Unassembled WGS sequence"/>
</dbReference>
<dbReference type="SUPFAM" id="SSF53756">
    <property type="entry name" value="UDP-Glycosyltransferase/glycogen phosphorylase"/>
    <property type="match status" value="1"/>
</dbReference>
<keyword evidence="8" id="KW-1185">Reference proteome</keyword>
<accession>A0AAN9MU35</accession>
<feature type="domain" description="Tudor" evidence="6">
    <location>
        <begin position="242"/>
        <end position="303"/>
    </location>
</feature>
<comment type="caution">
    <text evidence="7">The sequence shown here is derived from an EMBL/GenBank/DDBJ whole genome shotgun (WGS) entry which is preliminary data.</text>
</comment>
<keyword evidence="2 4" id="KW-0328">Glycosyltransferase</keyword>
<proteinExistence type="inferred from homology"/>
<dbReference type="EC" id="2.4.1.-" evidence="5"/>
<dbReference type="Pfam" id="PF00201">
    <property type="entry name" value="UDPGT"/>
    <property type="match status" value="1"/>
</dbReference>
<evidence type="ECO:0000313" key="7">
    <source>
        <dbReference type="EMBL" id="KAK7357563.1"/>
    </source>
</evidence>
<sequence>MGSQSEGSSSTLHAVLFPFMSIGHTLPLLNFARLLLRRNVAVTVFTTHANCPFVSHNLEDTAAAVIDLPFPSSVPEIPAGVESTDKLPSTSLFHAFATSTSLIQPHFELALQLLPPVSFMVSDSFLWWTLDSASKFGFHRFVFDGMSNYSHALIQEAFRIGLLSGPLHPDELVPLTRFPGIRVSKNDFDPAFQDKDPHSMFNVFLNKVHTAMLNSYGKILNSFYELEPVFVDYMNAEMPFRSWCVGPLCLAGPEKKTHENSVWVQWLDQRLEEKRSVLYVAFGSQAEVSSEQLVEIAKGLEQSTVNFMWALKGDEQGLPSGFEERVKGRGILVREWVDQREILMHESVEGFVSHCGWNSVLESVCAGVPIVAWPLCAEQFENARMVEEEIKVGLRVETSDGSVRGFVKGEALRKTVRAVMEGEEGKEVRRKVRKLGEMAHKALEEGGSSQSSLDSLLHEACMLHQKLTEPEWKERNDMIRNKT</sequence>
<dbReference type="PANTHER" id="PTHR48047">
    <property type="entry name" value="GLYCOSYLTRANSFERASE"/>
    <property type="match status" value="1"/>
</dbReference>